<organism evidence="2 3">
    <name type="scientific">Blastococcus brunescens</name>
    <dbReference type="NCBI Taxonomy" id="1564165"/>
    <lineage>
        <taxon>Bacteria</taxon>
        <taxon>Bacillati</taxon>
        <taxon>Actinomycetota</taxon>
        <taxon>Actinomycetes</taxon>
        <taxon>Geodermatophilales</taxon>
        <taxon>Geodermatophilaceae</taxon>
        <taxon>Blastococcus</taxon>
    </lineage>
</organism>
<dbReference type="InterPro" id="IPR029058">
    <property type="entry name" value="AB_hydrolase_fold"/>
</dbReference>
<keyword evidence="3" id="KW-1185">Reference proteome</keyword>
<dbReference type="InterPro" id="IPR000073">
    <property type="entry name" value="AB_hydrolase_1"/>
</dbReference>
<sequence>MTSFDGTRIALSSWGPADAPRLLLVHGLGLSTESWGTVPQRLSDRYRVTAYDLRGHAQSGDARSGDYTMSAHARDLDAVLTHVTPERGPVVVAVHSLGGGILLTHLDASPTTGSPARCSSGPAARASPLLDCRRAACRRGSSNRCGGPGGTRCAAASASAG</sequence>
<dbReference type="PANTHER" id="PTHR43194:SF2">
    <property type="entry name" value="PEROXISOMAL MEMBRANE PROTEIN LPX1"/>
    <property type="match status" value="1"/>
</dbReference>
<dbReference type="SUPFAM" id="SSF53474">
    <property type="entry name" value="alpha/beta-Hydrolases"/>
    <property type="match status" value="1"/>
</dbReference>
<protein>
    <submittedName>
        <fullName evidence="2">Alpha/beta fold hydrolase</fullName>
    </submittedName>
</protein>
<gene>
    <name evidence="2" type="ORF">U6N30_13525</name>
</gene>
<evidence type="ECO:0000313" key="2">
    <source>
        <dbReference type="EMBL" id="WRL66360.1"/>
    </source>
</evidence>
<dbReference type="InterPro" id="IPR050228">
    <property type="entry name" value="Carboxylesterase_BioH"/>
</dbReference>
<dbReference type="GO" id="GO:0016787">
    <property type="term" value="F:hydrolase activity"/>
    <property type="evidence" value="ECO:0007669"/>
    <property type="project" value="UniProtKB-KW"/>
</dbReference>
<accession>A0ABZ1B6C0</accession>
<evidence type="ECO:0000259" key="1">
    <source>
        <dbReference type="Pfam" id="PF00561"/>
    </source>
</evidence>
<keyword evidence="2" id="KW-0378">Hydrolase</keyword>
<dbReference type="Pfam" id="PF00561">
    <property type="entry name" value="Abhydrolase_1"/>
    <property type="match status" value="1"/>
</dbReference>
<proteinExistence type="predicted"/>
<dbReference type="Gene3D" id="3.40.50.1820">
    <property type="entry name" value="alpha/beta hydrolase"/>
    <property type="match status" value="1"/>
</dbReference>
<dbReference type="RefSeq" id="WP_324277674.1">
    <property type="nucleotide sequence ID" value="NZ_CP141261.1"/>
</dbReference>
<dbReference type="Proteomes" id="UP001324287">
    <property type="component" value="Chromosome"/>
</dbReference>
<dbReference type="EMBL" id="CP141261">
    <property type="protein sequence ID" value="WRL66360.1"/>
    <property type="molecule type" value="Genomic_DNA"/>
</dbReference>
<reference evidence="2 3" key="1">
    <citation type="submission" date="2023-12" db="EMBL/GenBank/DDBJ databases">
        <title>Blastococcus brunescens sp. nov., an actonobacterium isolated from sandstone collected in sahara desert.</title>
        <authorList>
            <person name="Gtari M."/>
            <person name="Ghodhbane F."/>
        </authorList>
    </citation>
    <scope>NUCLEOTIDE SEQUENCE [LARGE SCALE GENOMIC DNA]</scope>
    <source>
        <strain evidence="2 3">BMG 8361</strain>
    </source>
</reference>
<evidence type="ECO:0000313" key="3">
    <source>
        <dbReference type="Proteomes" id="UP001324287"/>
    </source>
</evidence>
<feature type="domain" description="AB hydrolase-1" evidence="1">
    <location>
        <begin position="20"/>
        <end position="104"/>
    </location>
</feature>
<dbReference type="PANTHER" id="PTHR43194">
    <property type="entry name" value="HYDROLASE ALPHA/BETA FOLD FAMILY"/>
    <property type="match status" value="1"/>
</dbReference>
<name>A0ABZ1B6C0_9ACTN</name>